<dbReference type="EMBL" id="ML996566">
    <property type="protein sequence ID" value="KAF2761597.1"/>
    <property type="molecule type" value="Genomic_DNA"/>
</dbReference>
<keyword evidence="4" id="KW-1185">Reference proteome</keyword>
<dbReference type="GO" id="GO:0005829">
    <property type="term" value="C:cytosol"/>
    <property type="evidence" value="ECO:0007669"/>
    <property type="project" value="TreeGrafter"/>
</dbReference>
<dbReference type="RefSeq" id="XP_033604048.1">
    <property type="nucleotide sequence ID" value="XM_033739568.1"/>
</dbReference>
<organism evidence="3 4">
    <name type="scientific">Pseudovirgaria hyperparasitica</name>
    <dbReference type="NCBI Taxonomy" id="470096"/>
    <lineage>
        <taxon>Eukaryota</taxon>
        <taxon>Fungi</taxon>
        <taxon>Dikarya</taxon>
        <taxon>Ascomycota</taxon>
        <taxon>Pezizomycotina</taxon>
        <taxon>Dothideomycetes</taxon>
        <taxon>Dothideomycetes incertae sedis</taxon>
        <taxon>Acrospermales</taxon>
        <taxon>Acrospermaceae</taxon>
        <taxon>Pseudovirgaria</taxon>
    </lineage>
</organism>
<dbReference type="GO" id="GO:0033698">
    <property type="term" value="C:Rpd3L complex"/>
    <property type="evidence" value="ECO:0007669"/>
    <property type="project" value="TreeGrafter"/>
</dbReference>
<dbReference type="AlphaFoldDB" id="A0A6A6WIS7"/>
<evidence type="ECO:0000259" key="2">
    <source>
        <dbReference type="Pfam" id="PF08595"/>
    </source>
</evidence>
<feature type="region of interest" description="Disordered" evidence="1">
    <location>
        <begin position="451"/>
        <end position="478"/>
    </location>
</feature>
<proteinExistence type="predicted"/>
<dbReference type="InterPro" id="IPR039602">
    <property type="entry name" value="Rxt2"/>
</dbReference>
<evidence type="ECO:0000313" key="3">
    <source>
        <dbReference type="EMBL" id="KAF2761597.1"/>
    </source>
</evidence>
<dbReference type="PANTHER" id="PTHR28232:SF1">
    <property type="entry name" value="TRANSCRIPTIONAL REGULATORY PROTEIN RXT2"/>
    <property type="match status" value="1"/>
</dbReference>
<name>A0A6A6WIS7_9PEZI</name>
<reference evidence="3" key="1">
    <citation type="journal article" date="2020" name="Stud. Mycol.">
        <title>101 Dothideomycetes genomes: a test case for predicting lifestyles and emergence of pathogens.</title>
        <authorList>
            <person name="Haridas S."/>
            <person name="Albert R."/>
            <person name="Binder M."/>
            <person name="Bloem J."/>
            <person name="Labutti K."/>
            <person name="Salamov A."/>
            <person name="Andreopoulos B."/>
            <person name="Baker S."/>
            <person name="Barry K."/>
            <person name="Bills G."/>
            <person name="Bluhm B."/>
            <person name="Cannon C."/>
            <person name="Castanera R."/>
            <person name="Culley D."/>
            <person name="Daum C."/>
            <person name="Ezra D."/>
            <person name="Gonzalez J."/>
            <person name="Henrissat B."/>
            <person name="Kuo A."/>
            <person name="Liang C."/>
            <person name="Lipzen A."/>
            <person name="Lutzoni F."/>
            <person name="Magnuson J."/>
            <person name="Mondo S."/>
            <person name="Nolan M."/>
            <person name="Ohm R."/>
            <person name="Pangilinan J."/>
            <person name="Park H.-J."/>
            <person name="Ramirez L."/>
            <person name="Alfaro M."/>
            <person name="Sun H."/>
            <person name="Tritt A."/>
            <person name="Yoshinaga Y."/>
            <person name="Zwiers L.-H."/>
            <person name="Turgeon B."/>
            <person name="Goodwin S."/>
            <person name="Spatafora J."/>
            <person name="Crous P."/>
            <person name="Grigoriev I."/>
        </authorList>
    </citation>
    <scope>NUCLEOTIDE SEQUENCE</scope>
    <source>
        <strain evidence="3">CBS 121739</strain>
    </source>
</reference>
<dbReference type="OrthoDB" id="441210at2759"/>
<sequence>MAAQQAQFAIAISGLKSALRRKAELTDSDDGNLPDMGRSYNLKRKARYTREPGAAGIDGPPAWKRKIEHGGYHRNVLGLNPLKFDADGDVVEDDEYEESDPDLSPNEDNPYGEIKLEHLLAPLTSAAALPDHPSMAEAYTSKHLSTLTEESERLMRREHASLWEAKNALQTIRGDITWIPCGEIGTAYDELFLNAPYGDLSRTRTEFRNGRGSVDGSIRRKSDSPAPIRSNGLERGLAQTTNGHVHNAIVDVDMADVKGVETPNDHKTATSDRMVVVKLTSEDTVNGTVTETPSTISGAAVDGEQPQESTAPEGSNQASPADDADDDSGSQPTHRMTTRARAQVEDPSPPTTPNSIPAIHPFFDFPTDILPDTDFGLPPQEAEETRQCLLIFVQKHEEIVRCSEELNADLVKANRMRKDVLAWCKAEGHIGEMSDGEDWYDKEEWGLDDDLIKGRDEEEDEPATVAKKTRQRRRADDK</sequence>
<dbReference type="PANTHER" id="PTHR28232">
    <property type="entry name" value="TRANSCRIPTIONAL REGULATORY PROTEIN RXT2"/>
    <property type="match status" value="1"/>
</dbReference>
<feature type="compositionally biased region" description="Polar residues" evidence="1">
    <location>
        <begin position="284"/>
        <end position="297"/>
    </location>
</feature>
<feature type="domain" description="Transcriptional regulatory protein RXT2 N-terminal" evidence="2">
    <location>
        <begin position="40"/>
        <end position="175"/>
    </location>
</feature>
<dbReference type="Proteomes" id="UP000799437">
    <property type="component" value="Unassembled WGS sequence"/>
</dbReference>
<dbReference type="InterPro" id="IPR013904">
    <property type="entry name" value="RXT2_N"/>
</dbReference>
<evidence type="ECO:0000256" key="1">
    <source>
        <dbReference type="SAM" id="MobiDB-lite"/>
    </source>
</evidence>
<feature type="compositionally biased region" description="Polar residues" evidence="1">
    <location>
        <begin position="306"/>
        <end position="319"/>
    </location>
</feature>
<feature type="region of interest" description="Disordered" evidence="1">
    <location>
        <begin position="210"/>
        <end position="232"/>
    </location>
</feature>
<dbReference type="GeneID" id="54480622"/>
<feature type="compositionally biased region" description="Basic residues" evidence="1">
    <location>
        <begin position="467"/>
        <end position="478"/>
    </location>
</feature>
<protein>
    <recommendedName>
        <fullName evidence="2">Transcriptional regulatory protein RXT2 N-terminal domain-containing protein</fullName>
    </recommendedName>
</protein>
<accession>A0A6A6WIS7</accession>
<feature type="region of interest" description="Disordered" evidence="1">
    <location>
        <begin position="284"/>
        <end position="367"/>
    </location>
</feature>
<gene>
    <name evidence="3" type="ORF">EJ05DRAFT_178283</name>
</gene>
<evidence type="ECO:0000313" key="4">
    <source>
        <dbReference type="Proteomes" id="UP000799437"/>
    </source>
</evidence>
<dbReference type="Pfam" id="PF08595">
    <property type="entry name" value="RXT2_N"/>
    <property type="match status" value="1"/>
</dbReference>